<keyword evidence="8" id="KW-0472">Membrane</keyword>
<keyword evidence="7" id="KW-1133">Transmembrane helix</keyword>
<accession>A0A285CP12</accession>
<evidence type="ECO:0000313" key="9">
    <source>
        <dbReference type="EMBL" id="SNX69320.1"/>
    </source>
</evidence>
<protein>
    <submittedName>
        <fullName evidence="9">Ceramide glucosyltransferase</fullName>
    </submittedName>
</protein>
<keyword evidence="4" id="KW-0328">Glycosyltransferase</keyword>
<dbReference type="EMBL" id="OAOQ01000003">
    <property type="protein sequence ID" value="SNX69320.1"/>
    <property type="molecule type" value="Genomic_DNA"/>
</dbReference>
<evidence type="ECO:0000256" key="6">
    <source>
        <dbReference type="ARBA" id="ARBA00022692"/>
    </source>
</evidence>
<dbReference type="PANTHER" id="PTHR12726:SF0">
    <property type="entry name" value="CERAMIDE GLUCOSYLTRANSFERASE"/>
    <property type="match status" value="1"/>
</dbReference>
<dbReference type="GO" id="GO:0006679">
    <property type="term" value="P:glucosylceramide biosynthetic process"/>
    <property type="evidence" value="ECO:0007669"/>
    <property type="project" value="TreeGrafter"/>
</dbReference>
<dbReference type="Gene3D" id="3.90.550.10">
    <property type="entry name" value="Spore Coat Polysaccharide Biosynthesis Protein SpsA, Chain A"/>
    <property type="match status" value="1"/>
</dbReference>
<dbReference type="Pfam" id="PF13506">
    <property type="entry name" value="Glyco_transf_21"/>
    <property type="match status" value="1"/>
</dbReference>
<keyword evidence="5 9" id="KW-0808">Transferase</keyword>
<dbReference type="OrthoDB" id="9814255at2"/>
<evidence type="ECO:0000256" key="7">
    <source>
        <dbReference type="ARBA" id="ARBA00022989"/>
    </source>
</evidence>
<evidence type="ECO:0000256" key="5">
    <source>
        <dbReference type="ARBA" id="ARBA00022679"/>
    </source>
</evidence>
<comment type="pathway">
    <text evidence="2">Lipid metabolism; sphingolipid metabolism.</text>
</comment>
<name>A0A285CP12_9RHOB</name>
<reference evidence="10" key="1">
    <citation type="submission" date="2017-08" db="EMBL/GenBank/DDBJ databases">
        <authorList>
            <person name="Varghese N."/>
            <person name="Submissions S."/>
        </authorList>
    </citation>
    <scope>NUCLEOTIDE SEQUENCE [LARGE SCALE GENOMIC DNA]</scope>
    <source>
        <strain evidence="10">JA234</strain>
    </source>
</reference>
<dbReference type="AlphaFoldDB" id="A0A285CP12"/>
<evidence type="ECO:0000256" key="8">
    <source>
        <dbReference type="ARBA" id="ARBA00023136"/>
    </source>
</evidence>
<evidence type="ECO:0000256" key="4">
    <source>
        <dbReference type="ARBA" id="ARBA00022676"/>
    </source>
</evidence>
<dbReference type="InterPro" id="IPR025993">
    <property type="entry name" value="Ceramide_glucosylTrfase"/>
</dbReference>
<gene>
    <name evidence="9" type="ORF">SAMN05878503_103309</name>
</gene>
<dbReference type="GO" id="GO:0008120">
    <property type="term" value="F:ceramide glucosyltransferase activity"/>
    <property type="evidence" value="ECO:0007669"/>
    <property type="project" value="TreeGrafter"/>
</dbReference>
<keyword evidence="6" id="KW-0812">Transmembrane</keyword>
<organism evidence="9 10">
    <name type="scientific">Cereibacter ovatus</name>
    <dbReference type="NCBI Taxonomy" id="439529"/>
    <lineage>
        <taxon>Bacteria</taxon>
        <taxon>Pseudomonadati</taxon>
        <taxon>Pseudomonadota</taxon>
        <taxon>Alphaproteobacteria</taxon>
        <taxon>Rhodobacterales</taxon>
        <taxon>Paracoccaceae</taxon>
        <taxon>Cereibacter</taxon>
    </lineage>
</organism>
<sequence length="367" mass="39837">MTAALVLLAGAVLALHLAAAMLAVSHARRRPPPRPDETPFICLLRPVCGLDGPEPETLGSSFGLDYPAHEIVFCAARADDPAVPLVEALIRQHPGARARLLIGTDPISDNPKLNNLAKGWAGSAADWVVIADANLMLPRDYLCQLLAHWAPGIGLVTSPPAGTRPEGLAAAVEAAFLNGLQGRWQLAAARCGLGYAQGKTMFLHRELLDRQGGLAVLGRELAEDVAATRVVRKAGLNVRLVPHPFAQPLGRRHPRDVWARQLRWSRIRRHGVPGLFALEPLLSPVLPVASLSLVQPALALPFLALWYGGEWLLCRAMDWPRGGRDLAAWLLRDLSLPLLWGATFARPGFEWRGTRMAPAPRRRSTRG</sequence>
<dbReference type="GO" id="GO:0016020">
    <property type="term" value="C:membrane"/>
    <property type="evidence" value="ECO:0007669"/>
    <property type="project" value="UniProtKB-SubCell"/>
</dbReference>
<dbReference type="RefSeq" id="WP_097029761.1">
    <property type="nucleotide sequence ID" value="NZ_OAOQ01000003.1"/>
</dbReference>
<comment type="subcellular location">
    <subcellularLocation>
        <location evidence="1">Membrane</location>
        <topology evidence="1">Multi-pass membrane protein</topology>
    </subcellularLocation>
</comment>
<dbReference type="PANTHER" id="PTHR12726">
    <property type="entry name" value="CERAMIDE GLUCOSYLTRANSFERASE"/>
    <property type="match status" value="1"/>
</dbReference>
<comment type="pathway">
    <text evidence="3">Sphingolipid metabolism.</text>
</comment>
<evidence type="ECO:0000313" key="10">
    <source>
        <dbReference type="Proteomes" id="UP000219467"/>
    </source>
</evidence>
<evidence type="ECO:0000256" key="3">
    <source>
        <dbReference type="ARBA" id="ARBA00004991"/>
    </source>
</evidence>
<dbReference type="InterPro" id="IPR029044">
    <property type="entry name" value="Nucleotide-diphossugar_trans"/>
</dbReference>
<dbReference type="SUPFAM" id="SSF53448">
    <property type="entry name" value="Nucleotide-diphospho-sugar transferases"/>
    <property type="match status" value="1"/>
</dbReference>
<evidence type="ECO:0000256" key="1">
    <source>
        <dbReference type="ARBA" id="ARBA00004141"/>
    </source>
</evidence>
<evidence type="ECO:0000256" key="2">
    <source>
        <dbReference type="ARBA" id="ARBA00004760"/>
    </source>
</evidence>
<dbReference type="Proteomes" id="UP000219467">
    <property type="component" value="Unassembled WGS sequence"/>
</dbReference>
<proteinExistence type="predicted"/>
<keyword evidence="10" id="KW-1185">Reference proteome</keyword>